<dbReference type="EMBL" id="CP048788">
    <property type="protein sequence ID" value="QJF51140.1"/>
    <property type="molecule type" value="Genomic_DNA"/>
</dbReference>
<protein>
    <submittedName>
        <fullName evidence="2">Uncharacterized protein</fullName>
    </submittedName>
</protein>
<dbReference type="RefSeq" id="WP_169640355.1">
    <property type="nucleotide sequence ID" value="NZ_CP048788.1"/>
</dbReference>
<dbReference type="AlphaFoldDB" id="A0A858SS42"/>
<dbReference type="Proteomes" id="UP000503308">
    <property type="component" value="Chromosome"/>
</dbReference>
<reference evidence="2 3" key="1">
    <citation type="submission" date="2020-02" db="EMBL/GenBank/DDBJ databases">
        <title>Genome sequence of Roseobacter ponti.</title>
        <authorList>
            <person name="Hollensteiner J."/>
            <person name="Schneider D."/>
            <person name="Poehlein A."/>
            <person name="Daniel R."/>
        </authorList>
    </citation>
    <scope>NUCLEOTIDE SEQUENCE [LARGE SCALE GENOMIC DNA]</scope>
    <source>
        <strain evidence="2 3">DSM 106830</strain>
    </source>
</reference>
<evidence type="ECO:0000313" key="3">
    <source>
        <dbReference type="Proteomes" id="UP000503308"/>
    </source>
</evidence>
<dbReference type="KEGG" id="rpon:G3256_08200"/>
<proteinExistence type="predicted"/>
<organism evidence="2 3">
    <name type="scientific">Roseobacter ponti</name>
    <dbReference type="NCBI Taxonomy" id="1891787"/>
    <lineage>
        <taxon>Bacteria</taxon>
        <taxon>Pseudomonadati</taxon>
        <taxon>Pseudomonadota</taxon>
        <taxon>Alphaproteobacteria</taxon>
        <taxon>Rhodobacterales</taxon>
        <taxon>Roseobacteraceae</taxon>
        <taxon>Roseobacter</taxon>
    </lineage>
</organism>
<gene>
    <name evidence="2" type="ORF">G3256_08200</name>
</gene>
<keyword evidence="3" id="KW-1185">Reference proteome</keyword>
<name>A0A858SS42_9RHOB</name>
<evidence type="ECO:0000313" key="2">
    <source>
        <dbReference type="EMBL" id="QJF51140.1"/>
    </source>
</evidence>
<sequence length="105" mass="11221">MANEKLLAIVTVLSLIGSAGLAQEDVTIDDLRTIDALITGKEWNALYTFVNSRPQLTAGNDPLAVELRNFVDETKRGLLNRFDSGPSQPDGGGLGSAERSVASIY</sequence>
<accession>A0A858SS42</accession>
<feature type="region of interest" description="Disordered" evidence="1">
    <location>
        <begin position="80"/>
        <end position="105"/>
    </location>
</feature>
<evidence type="ECO:0000256" key="1">
    <source>
        <dbReference type="SAM" id="MobiDB-lite"/>
    </source>
</evidence>